<sequence length="224" mass="23898">MGSSASKPVKSAAQAASRRQFPKQPTTTTTTPPLSTPASTPRTPQPPLPRESPRGSPQSSSPRGPTYHPKNKEQASFEKSSAIDLDGRDPDFAASLRSIGPVTPNPTFSPSSTFSPSQRSFGAELGAATPNHQHPMTRFPPAPNPALLVVTARQRIAKAAEAEADEMGRQNFTGREFLDALTIRQVLAMRDRQGLPAGEIERVMRLKKGVVERLGAKGVVGDIG</sequence>
<evidence type="ECO:0000313" key="3">
    <source>
        <dbReference type="EMBL" id="RAL16000.1"/>
    </source>
</evidence>
<dbReference type="Proteomes" id="UP000248961">
    <property type="component" value="Unassembled WGS sequence"/>
</dbReference>
<dbReference type="RefSeq" id="XP_025555154.1">
    <property type="nucleotide sequence ID" value="XM_025693395.1"/>
</dbReference>
<feature type="domain" description="Helix-turn-helix" evidence="2">
    <location>
        <begin position="177"/>
        <end position="221"/>
    </location>
</feature>
<dbReference type="OrthoDB" id="4085451at2759"/>
<feature type="compositionally biased region" description="Low complexity" evidence="1">
    <location>
        <begin position="54"/>
        <end position="65"/>
    </location>
</feature>
<name>A0A395I720_ASPHC</name>
<gene>
    <name evidence="3" type="ORF">BO97DRAFT_383925</name>
</gene>
<evidence type="ECO:0000313" key="4">
    <source>
        <dbReference type="Proteomes" id="UP000248961"/>
    </source>
</evidence>
<feature type="compositionally biased region" description="Low complexity" evidence="1">
    <location>
        <begin position="25"/>
        <end position="42"/>
    </location>
</feature>
<evidence type="ECO:0000256" key="1">
    <source>
        <dbReference type="SAM" id="MobiDB-lite"/>
    </source>
</evidence>
<dbReference type="EMBL" id="KZ824270">
    <property type="protein sequence ID" value="RAL16000.1"/>
    <property type="molecule type" value="Genomic_DNA"/>
</dbReference>
<protein>
    <recommendedName>
        <fullName evidence="2">Helix-turn-helix domain-containing protein</fullName>
    </recommendedName>
</protein>
<organism evidence="3 4">
    <name type="scientific">Aspergillus homomorphus (strain CBS 101889)</name>
    <dbReference type="NCBI Taxonomy" id="1450537"/>
    <lineage>
        <taxon>Eukaryota</taxon>
        <taxon>Fungi</taxon>
        <taxon>Dikarya</taxon>
        <taxon>Ascomycota</taxon>
        <taxon>Pezizomycotina</taxon>
        <taxon>Eurotiomycetes</taxon>
        <taxon>Eurotiomycetidae</taxon>
        <taxon>Eurotiales</taxon>
        <taxon>Aspergillaceae</taxon>
        <taxon>Aspergillus</taxon>
        <taxon>Aspergillus subgen. Circumdati</taxon>
    </lineage>
</organism>
<feature type="compositionally biased region" description="Low complexity" evidence="1">
    <location>
        <begin position="101"/>
        <end position="121"/>
    </location>
</feature>
<dbReference type="AlphaFoldDB" id="A0A395I720"/>
<proteinExistence type="predicted"/>
<accession>A0A395I720</accession>
<keyword evidence="4" id="KW-1185">Reference proteome</keyword>
<evidence type="ECO:0000259" key="2">
    <source>
        <dbReference type="Pfam" id="PF22943"/>
    </source>
</evidence>
<dbReference type="STRING" id="1450537.A0A395I720"/>
<feature type="region of interest" description="Disordered" evidence="1">
    <location>
        <begin position="1"/>
        <end position="136"/>
    </location>
</feature>
<reference evidence="3 4" key="1">
    <citation type="submission" date="2018-02" db="EMBL/GenBank/DDBJ databases">
        <title>The genomes of Aspergillus section Nigri reveals drivers in fungal speciation.</title>
        <authorList>
            <consortium name="DOE Joint Genome Institute"/>
            <person name="Vesth T.C."/>
            <person name="Nybo J."/>
            <person name="Theobald S."/>
            <person name="Brandl J."/>
            <person name="Frisvad J.C."/>
            <person name="Nielsen K.F."/>
            <person name="Lyhne E.K."/>
            <person name="Kogle M.E."/>
            <person name="Kuo A."/>
            <person name="Riley R."/>
            <person name="Clum A."/>
            <person name="Nolan M."/>
            <person name="Lipzen A."/>
            <person name="Salamov A."/>
            <person name="Henrissat B."/>
            <person name="Wiebenga A."/>
            <person name="De vries R.P."/>
            <person name="Grigoriev I.V."/>
            <person name="Mortensen U.H."/>
            <person name="Andersen M.R."/>
            <person name="Baker S.E."/>
        </authorList>
    </citation>
    <scope>NUCLEOTIDE SEQUENCE [LARGE SCALE GENOMIC DNA]</scope>
    <source>
        <strain evidence="3 4">CBS 101889</strain>
    </source>
</reference>
<dbReference type="InterPro" id="IPR054448">
    <property type="entry name" value="HTH_put_ascomycetes"/>
</dbReference>
<dbReference type="VEuPathDB" id="FungiDB:BO97DRAFT_383925"/>
<dbReference type="GeneID" id="37197684"/>
<dbReference type="Pfam" id="PF22943">
    <property type="entry name" value="HTH_68"/>
    <property type="match status" value="1"/>
</dbReference>